<name>A0ABQ8TZ81_PERAM</name>
<comment type="caution">
    <text evidence="1">The sequence shown here is derived from an EMBL/GenBank/DDBJ whole genome shotgun (WGS) entry which is preliminary data.</text>
</comment>
<gene>
    <name evidence="1" type="ORF">ANN_03474</name>
</gene>
<dbReference type="InterPro" id="IPR036865">
    <property type="entry name" value="CRAL-TRIO_dom_sf"/>
</dbReference>
<organism evidence="1 2">
    <name type="scientific">Periplaneta americana</name>
    <name type="common">American cockroach</name>
    <name type="synonym">Blatta americana</name>
    <dbReference type="NCBI Taxonomy" id="6978"/>
    <lineage>
        <taxon>Eukaryota</taxon>
        <taxon>Metazoa</taxon>
        <taxon>Ecdysozoa</taxon>
        <taxon>Arthropoda</taxon>
        <taxon>Hexapoda</taxon>
        <taxon>Insecta</taxon>
        <taxon>Pterygota</taxon>
        <taxon>Neoptera</taxon>
        <taxon>Polyneoptera</taxon>
        <taxon>Dictyoptera</taxon>
        <taxon>Blattodea</taxon>
        <taxon>Blattoidea</taxon>
        <taxon>Blattidae</taxon>
        <taxon>Blattinae</taxon>
        <taxon>Periplaneta</taxon>
    </lineage>
</organism>
<keyword evidence="2" id="KW-1185">Reference proteome</keyword>
<accession>A0ABQ8TZ81</accession>
<protein>
    <submittedName>
        <fullName evidence="1">Uncharacterized protein</fullName>
    </submittedName>
</protein>
<dbReference type="SUPFAM" id="SSF52087">
    <property type="entry name" value="CRAL/TRIO domain"/>
    <property type="match status" value="1"/>
</dbReference>
<sequence length="123" mass="14110">MSTPVLICVTETKAVLLLQIHVYGKDLTSFYDQIPRKVIPLELGGEAGTIAENMATYGLKIIWEKLSLRNLEKLENVKSRFLKCALSFEKTAPTRMVYELAKETFHIEDLRTRMLLPSTEPYF</sequence>
<dbReference type="Proteomes" id="UP001148838">
    <property type="component" value="Unassembled WGS sequence"/>
</dbReference>
<evidence type="ECO:0000313" key="1">
    <source>
        <dbReference type="EMBL" id="KAJ4451990.1"/>
    </source>
</evidence>
<proteinExistence type="predicted"/>
<reference evidence="1 2" key="1">
    <citation type="journal article" date="2022" name="Allergy">
        <title>Genome assembly and annotation of Periplaneta americana reveal a comprehensive cockroach allergen profile.</title>
        <authorList>
            <person name="Wang L."/>
            <person name="Xiong Q."/>
            <person name="Saelim N."/>
            <person name="Wang L."/>
            <person name="Nong W."/>
            <person name="Wan A.T."/>
            <person name="Shi M."/>
            <person name="Liu X."/>
            <person name="Cao Q."/>
            <person name="Hui J.H.L."/>
            <person name="Sookrung N."/>
            <person name="Leung T.F."/>
            <person name="Tungtrongchitr A."/>
            <person name="Tsui S.K.W."/>
        </authorList>
    </citation>
    <scope>NUCLEOTIDE SEQUENCE [LARGE SCALE GENOMIC DNA]</scope>
    <source>
        <strain evidence="1">PWHHKU_190912</strain>
    </source>
</reference>
<evidence type="ECO:0000313" key="2">
    <source>
        <dbReference type="Proteomes" id="UP001148838"/>
    </source>
</evidence>
<dbReference type="EMBL" id="JAJSOF020000001">
    <property type="protein sequence ID" value="KAJ4451990.1"/>
    <property type="molecule type" value="Genomic_DNA"/>
</dbReference>